<proteinExistence type="predicted"/>
<dbReference type="OrthoDB" id="3980190at2759"/>
<keyword evidence="1" id="KW-0732">Signal</keyword>
<dbReference type="PhylomeDB" id="A0A061AU62"/>
<feature type="chain" id="PRO_5001594033" evidence="1">
    <location>
        <begin position="22"/>
        <end position="343"/>
    </location>
</feature>
<evidence type="ECO:0000256" key="1">
    <source>
        <dbReference type="SAM" id="SignalP"/>
    </source>
</evidence>
<sequence>MHLIFNSLLFTFSLLPITILAHTTFHLDIPLFLDVPPSLSFLTTKAQLLINEYISELNLSIPYTVTFLETPTPSSYVIRLGFSDHESFFIDPQGRSALVFQTDALIIHGEMAVFIKDVVVRHILDCELNMWSQNFVNDGVGAVLDRNMNVMIRVMSDVRFLNWEQSLFEDVFDPLLYEVERLTTLKVDFEMEKVDGFIEFNIDKLKWDHERLMFYVVLTQDDDEIPSIVVPQKGAVLSRRILHPLTQMDQIEVIETLAGQILKVFGLPQCEPKSPFIRLDFMVRRQLYKNFISLQQEYKAPVLELIDDYDFDSALQLSWDLLKITNTANITLHDRTSHDNNNE</sequence>
<protein>
    <submittedName>
        <fullName evidence="2">CYFA0S02e08218g1_1</fullName>
    </submittedName>
</protein>
<dbReference type="EMBL" id="LK052887">
    <property type="protein sequence ID" value="CDR38901.1"/>
    <property type="molecule type" value="Genomic_DNA"/>
</dbReference>
<dbReference type="VEuPathDB" id="FungiDB:BON22_3362"/>
<evidence type="ECO:0000313" key="2">
    <source>
        <dbReference type="EMBL" id="CDR38901.1"/>
    </source>
</evidence>
<gene>
    <name evidence="2" type="ORF">CYFA0S_02e08218g</name>
</gene>
<reference evidence="2" key="1">
    <citation type="journal article" date="2014" name="Genome Announc.">
        <title>Genome sequence of the yeast Cyberlindnera fabianii (Hansenula fabianii).</title>
        <authorList>
            <person name="Freel K.C."/>
            <person name="Sarilar V."/>
            <person name="Neuveglise C."/>
            <person name="Devillers H."/>
            <person name="Friedrich A."/>
            <person name="Schacherer J."/>
        </authorList>
    </citation>
    <scope>NUCLEOTIDE SEQUENCE</scope>
    <source>
        <strain evidence="2">YJS4271</strain>
    </source>
</reference>
<dbReference type="AlphaFoldDB" id="A0A061AU62"/>
<feature type="signal peptide" evidence="1">
    <location>
        <begin position="1"/>
        <end position="21"/>
    </location>
</feature>
<name>A0A061AU62_CYBFA</name>
<accession>A0A061AU62</accession>
<organism evidence="2">
    <name type="scientific">Cyberlindnera fabianii</name>
    <name type="common">Yeast</name>
    <name type="synonym">Hansenula fabianii</name>
    <dbReference type="NCBI Taxonomy" id="36022"/>
    <lineage>
        <taxon>Eukaryota</taxon>
        <taxon>Fungi</taxon>
        <taxon>Dikarya</taxon>
        <taxon>Ascomycota</taxon>
        <taxon>Saccharomycotina</taxon>
        <taxon>Saccharomycetes</taxon>
        <taxon>Phaffomycetales</taxon>
        <taxon>Phaffomycetaceae</taxon>
        <taxon>Cyberlindnera</taxon>
    </lineage>
</organism>